<comment type="caution">
    <text evidence="8">The sequence shown here is derived from an EMBL/GenBank/DDBJ whole genome shotgun (WGS) entry which is preliminary data.</text>
</comment>
<evidence type="ECO:0000256" key="4">
    <source>
        <dbReference type="ARBA" id="ARBA00022759"/>
    </source>
</evidence>
<keyword evidence="5 8" id="KW-0378">Hydrolase</keyword>
<keyword evidence="3" id="KW-0540">Nuclease</keyword>
<dbReference type="EMBL" id="ACUX02000007">
    <property type="protein sequence ID" value="EEZ61133.1"/>
    <property type="molecule type" value="Genomic_DNA"/>
</dbReference>
<gene>
    <name evidence="8" type="primary">rnpA</name>
    <name evidence="8" type="ORF">HMPREF0762_01207</name>
</gene>
<keyword evidence="4" id="KW-0255">Endonuclease</keyword>
<dbReference type="SUPFAM" id="SSF54211">
    <property type="entry name" value="Ribosomal protein S5 domain 2-like"/>
    <property type="match status" value="1"/>
</dbReference>
<dbReference type="STRING" id="649764.HMPREF0762_01207"/>
<evidence type="ECO:0000256" key="5">
    <source>
        <dbReference type="ARBA" id="ARBA00022801"/>
    </source>
</evidence>
<proteinExistence type="predicted"/>
<keyword evidence="6" id="KW-0694">RNA-binding</keyword>
<comment type="function">
    <text evidence="1">RNaseP catalyzes the removal of the 5'-leader sequence from pre-tRNA to produce the mature 5'-terminus. It can also cleave other RNA substrates such as 4.5S RNA. The protein component plays an auxiliary but essential role in vivo by binding to the 5'-leader sequence and broadening the substrate specificity of the ribozyme.</text>
</comment>
<sequence length="114" mass="12514">MKSTVKSAAEMSLFFSQGKRINTRYITLLVLNHTQHDHSGRVAVIAGKKIGGAVVRNAAKRRLRAVIHDIGGPWNGVDVAFMAKPLLLNAPYDKVVDACFHALEGHEFFDSASR</sequence>
<dbReference type="InterPro" id="IPR020539">
    <property type="entry name" value="RNase_P_CS"/>
</dbReference>
<name>D0WHG9_SLAES</name>
<dbReference type="RefSeq" id="WP_006362463.1">
    <property type="nucleotide sequence ID" value="NZ_GG700630.1"/>
</dbReference>
<dbReference type="eggNOG" id="COG0594">
    <property type="taxonomic scope" value="Bacteria"/>
</dbReference>
<dbReference type="NCBIfam" id="TIGR00188">
    <property type="entry name" value="rnpA"/>
    <property type="match status" value="1"/>
</dbReference>
<dbReference type="InterPro" id="IPR000100">
    <property type="entry name" value="RNase_P"/>
</dbReference>
<dbReference type="AlphaFoldDB" id="D0WHG9"/>
<dbReference type="EC" id="3.1.26.5" evidence="7"/>
<keyword evidence="2" id="KW-0819">tRNA processing</keyword>
<evidence type="ECO:0000256" key="6">
    <source>
        <dbReference type="ARBA" id="ARBA00022884"/>
    </source>
</evidence>
<keyword evidence="9" id="KW-1185">Reference proteome</keyword>
<dbReference type="Gene3D" id="3.30.230.10">
    <property type="match status" value="1"/>
</dbReference>
<organism evidence="8 9">
    <name type="scientific">Slackia exigua (strain ATCC 700122 / DSM 15923 / CIP 105133 / JCM 11022 / KCTC 5966 / S-7)</name>
    <dbReference type="NCBI Taxonomy" id="649764"/>
    <lineage>
        <taxon>Bacteria</taxon>
        <taxon>Bacillati</taxon>
        <taxon>Actinomycetota</taxon>
        <taxon>Coriobacteriia</taxon>
        <taxon>Eggerthellales</taxon>
        <taxon>Eggerthellaceae</taxon>
        <taxon>Slackia</taxon>
    </lineage>
</organism>
<dbReference type="GO" id="GO:0004526">
    <property type="term" value="F:ribonuclease P activity"/>
    <property type="evidence" value="ECO:0007669"/>
    <property type="project" value="UniProtKB-UniRule"/>
</dbReference>
<dbReference type="PANTHER" id="PTHR33992:SF1">
    <property type="entry name" value="RIBONUCLEASE P PROTEIN COMPONENT"/>
    <property type="match status" value="1"/>
</dbReference>
<dbReference type="GeneID" id="85007729"/>
<evidence type="ECO:0000256" key="3">
    <source>
        <dbReference type="ARBA" id="ARBA00022722"/>
    </source>
</evidence>
<evidence type="ECO:0000256" key="2">
    <source>
        <dbReference type="ARBA" id="ARBA00022694"/>
    </source>
</evidence>
<evidence type="ECO:0000313" key="9">
    <source>
        <dbReference type="Proteomes" id="UP000006001"/>
    </source>
</evidence>
<dbReference type="GO" id="GO:0030677">
    <property type="term" value="C:ribonuclease P complex"/>
    <property type="evidence" value="ECO:0007669"/>
    <property type="project" value="TreeGrafter"/>
</dbReference>
<dbReference type="HOGENOM" id="CLU_117179_9_5_11"/>
<dbReference type="GO" id="GO:0000049">
    <property type="term" value="F:tRNA binding"/>
    <property type="evidence" value="ECO:0007669"/>
    <property type="project" value="InterPro"/>
</dbReference>
<evidence type="ECO:0000313" key="8">
    <source>
        <dbReference type="EMBL" id="EEZ61133.1"/>
    </source>
</evidence>
<accession>D0WHG9</accession>
<reference evidence="8" key="1">
    <citation type="submission" date="2009-10" db="EMBL/GenBank/DDBJ databases">
        <authorList>
            <person name="Weinstock G."/>
            <person name="Sodergren E."/>
            <person name="Clifton S."/>
            <person name="Fulton L."/>
            <person name="Fulton B."/>
            <person name="Courtney L."/>
            <person name="Fronick C."/>
            <person name="Harrison M."/>
            <person name="Strong C."/>
            <person name="Farmer C."/>
            <person name="Delahaunty K."/>
            <person name="Markovic C."/>
            <person name="Hall O."/>
            <person name="Minx P."/>
            <person name="Tomlinson C."/>
            <person name="Mitreva M."/>
            <person name="Nelson J."/>
            <person name="Hou S."/>
            <person name="Wollam A."/>
            <person name="Pepin K.H."/>
            <person name="Johnson M."/>
            <person name="Bhonagiri V."/>
            <person name="Nash W.E."/>
            <person name="Warren W."/>
            <person name="Chinwalla A."/>
            <person name="Mardis E.R."/>
            <person name="Wilson R.K."/>
        </authorList>
    </citation>
    <scope>NUCLEOTIDE SEQUENCE [LARGE SCALE GENOMIC DNA]</scope>
    <source>
        <strain evidence="8">ATCC 700122</strain>
    </source>
</reference>
<protein>
    <recommendedName>
        <fullName evidence="7">Ribonuclease P protein component</fullName>
        <ecNumber evidence="7">3.1.26.5</ecNumber>
    </recommendedName>
</protein>
<dbReference type="InterPro" id="IPR020568">
    <property type="entry name" value="Ribosomal_Su5_D2-typ_SF"/>
</dbReference>
<evidence type="ECO:0000256" key="1">
    <source>
        <dbReference type="ARBA" id="ARBA00002663"/>
    </source>
</evidence>
<dbReference type="GO" id="GO:0042781">
    <property type="term" value="F:3'-tRNA processing endoribonuclease activity"/>
    <property type="evidence" value="ECO:0007669"/>
    <property type="project" value="TreeGrafter"/>
</dbReference>
<dbReference type="PANTHER" id="PTHR33992">
    <property type="entry name" value="RIBONUCLEASE P PROTEIN COMPONENT"/>
    <property type="match status" value="1"/>
</dbReference>
<dbReference type="Proteomes" id="UP000006001">
    <property type="component" value="Unassembled WGS sequence"/>
</dbReference>
<dbReference type="PROSITE" id="PS00648">
    <property type="entry name" value="RIBONUCLEASE_P"/>
    <property type="match status" value="1"/>
</dbReference>
<dbReference type="OrthoDB" id="196964at2"/>
<evidence type="ECO:0000256" key="7">
    <source>
        <dbReference type="NCBIfam" id="TIGR00188"/>
    </source>
</evidence>
<dbReference type="InterPro" id="IPR014721">
    <property type="entry name" value="Ribsml_uS5_D2-typ_fold_subgr"/>
</dbReference>
<dbReference type="Pfam" id="PF00825">
    <property type="entry name" value="Ribonuclease_P"/>
    <property type="match status" value="1"/>
</dbReference>